<protein>
    <submittedName>
        <fullName evidence="1">Uncharacterized protein</fullName>
    </submittedName>
</protein>
<dbReference type="STRING" id="115433.SAMN05421835_101347"/>
<proteinExistence type="predicted"/>
<gene>
    <name evidence="1" type="ORF">SAMN05421835_101347</name>
</gene>
<dbReference type="AlphaFoldDB" id="A0A1I3JZF1"/>
<reference evidence="1 2" key="1">
    <citation type="submission" date="2016-10" db="EMBL/GenBank/DDBJ databases">
        <authorList>
            <person name="de Groot N.N."/>
        </authorList>
    </citation>
    <scope>NUCLEOTIDE SEQUENCE [LARGE SCALE GENOMIC DNA]</scope>
    <source>
        <strain evidence="1 2">DSM 44468</strain>
    </source>
</reference>
<keyword evidence="2" id="KW-1185">Reference proteome</keyword>
<evidence type="ECO:0000313" key="2">
    <source>
        <dbReference type="Proteomes" id="UP000199025"/>
    </source>
</evidence>
<organism evidence="1 2">
    <name type="scientific">Amycolatopsis sacchari</name>
    <dbReference type="NCBI Taxonomy" id="115433"/>
    <lineage>
        <taxon>Bacteria</taxon>
        <taxon>Bacillati</taxon>
        <taxon>Actinomycetota</taxon>
        <taxon>Actinomycetes</taxon>
        <taxon>Pseudonocardiales</taxon>
        <taxon>Pseudonocardiaceae</taxon>
        <taxon>Amycolatopsis</taxon>
    </lineage>
</organism>
<sequence>MVPPVLIGSPLGDRVEITVLGRMHPGATDFDDGTSAASRAWSRWRSGSA</sequence>
<accession>A0A1I3JZF1</accession>
<dbReference type="Proteomes" id="UP000199025">
    <property type="component" value="Unassembled WGS sequence"/>
</dbReference>
<dbReference type="EMBL" id="FORP01000001">
    <property type="protein sequence ID" value="SFI65631.1"/>
    <property type="molecule type" value="Genomic_DNA"/>
</dbReference>
<name>A0A1I3JZF1_9PSEU</name>
<evidence type="ECO:0000313" key="1">
    <source>
        <dbReference type="EMBL" id="SFI65631.1"/>
    </source>
</evidence>